<dbReference type="RefSeq" id="WP_378066181.1">
    <property type="nucleotide sequence ID" value="NZ_JBHSBL010000007.1"/>
</dbReference>
<evidence type="ECO:0000313" key="2">
    <source>
        <dbReference type="Proteomes" id="UP001595867"/>
    </source>
</evidence>
<gene>
    <name evidence="1" type="ORF">ACFO0C_09410</name>
</gene>
<keyword evidence="2" id="KW-1185">Reference proteome</keyword>
<dbReference type="InterPro" id="IPR014917">
    <property type="entry name" value="DUF1800"/>
</dbReference>
<comment type="caution">
    <text evidence="1">The sequence shown here is derived from an EMBL/GenBank/DDBJ whole genome shotgun (WGS) entry which is preliminary data.</text>
</comment>
<proteinExistence type="predicted"/>
<protein>
    <submittedName>
        <fullName evidence="1">DUF1800 family protein</fullName>
    </submittedName>
</protein>
<dbReference type="Proteomes" id="UP001595867">
    <property type="component" value="Unassembled WGS sequence"/>
</dbReference>
<sequence length="422" mass="46375">MAGDIGLLLHRAGFGPTPVELAAARLAGYEATVRALTAPSTPDVGASASPMPQIGADPINRYRNPTDAQRAAVDVERRRQTRLITQWWLDRMTVADHQTREKLIFFWHGHWATSIGKVIRPQLMMLQHQTLRSTTDFGVMSHRMVRDPALNYWLDNQLNTRSAPNENLGRELMELFMLGIGNYTEQDVKAAGRAMTGWKIDYNRAVTYFSKASHDPGEKTILGVRRRYTSDTLVDLLLSKEVCRRFVAARLWFRYGSTHQPIPAAVESAMVAAFPDSMAMLAAMFGSEGFQATAGQMVKQPVEWLVGAMRQLGLRLGSLPEETVDLILYGLGRLGQLPFSPPSVGGWPAGTLWLTAGTAQLRLSTAGRLAGLASVGPLSPESLASLLAVPTWSNRTFAALKHAANPRELLTLGLISPEYLVT</sequence>
<organism evidence="1 2">
    <name type="scientific">Actinoplanes subglobosus</name>
    <dbReference type="NCBI Taxonomy" id="1547892"/>
    <lineage>
        <taxon>Bacteria</taxon>
        <taxon>Bacillati</taxon>
        <taxon>Actinomycetota</taxon>
        <taxon>Actinomycetes</taxon>
        <taxon>Micromonosporales</taxon>
        <taxon>Micromonosporaceae</taxon>
        <taxon>Actinoplanes</taxon>
    </lineage>
</organism>
<dbReference type="Pfam" id="PF08811">
    <property type="entry name" value="DUF1800"/>
    <property type="match status" value="1"/>
</dbReference>
<evidence type="ECO:0000313" key="1">
    <source>
        <dbReference type="EMBL" id="MFC4065149.1"/>
    </source>
</evidence>
<reference evidence="2" key="1">
    <citation type="journal article" date="2019" name="Int. J. Syst. Evol. Microbiol.">
        <title>The Global Catalogue of Microorganisms (GCM) 10K type strain sequencing project: providing services to taxonomists for standard genome sequencing and annotation.</title>
        <authorList>
            <consortium name="The Broad Institute Genomics Platform"/>
            <consortium name="The Broad Institute Genome Sequencing Center for Infectious Disease"/>
            <person name="Wu L."/>
            <person name="Ma J."/>
        </authorList>
    </citation>
    <scope>NUCLEOTIDE SEQUENCE [LARGE SCALE GENOMIC DNA]</scope>
    <source>
        <strain evidence="2">TBRC 5832</strain>
    </source>
</reference>
<dbReference type="EMBL" id="JBHSBL010000007">
    <property type="protein sequence ID" value="MFC4065149.1"/>
    <property type="molecule type" value="Genomic_DNA"/>
</dbReference>
<name>A0ABV8IMF9_9ACTN</name>
<accession>A0ABV8IMF9</accession>